<feature type="transmembrane region" description="Helical" evidence="5">
    <location>
        <begin position="373"/>
        <end position="393"/>
    </location>
</feature>
<dbReference type="GO" id="GO:0016020">
    <property type="term" value="C:membrane"/>
    <property type="evidence" value="ECO:0007669"/>
    <property type="project" value="UniProtKB-SubCell"/>
</dbReference>
<feature type="transmembrane region" description="Helical" evidence="5">
    <location>
        <begin position="239"/>
        <end position="257"/>
    </location>
</feature>
<evidence type="ECO:0000313" key="8">
    <source>
        <dbReference type="Proteomes" id="UP000248703"/>
    </source>
</evidence>
<evidence type="ECO:0000256" key="2">
    <source>
        <dbReference type="ARBA" id="ARBA00022692"/>
    </source>
</evidence>
<accession>A0A327RPC5</accession>
<feature type="domain" description="O-antigen ligase-related" evidence="6">
    <location>
        <begin position="204"/>
        <end position="356"/>
    </location>
</feature>
<keyword evidence="4 5" id="KW-0472">Membrane</keyword>
<evidence type="ECO:0000259" key="6">
    <source>
        <dbReference type="Pfam" id="PF04932"/>
    </source>
</evidence>
<proteinExistence type="predicted"/>
<dbReference type="InterPro" id="IPR007016">
    <property type="entry name" value="O-antigen_ligase-rel_domated"/>
</dbReference>
<feature type="transmembrane region" description="Helical" evidence="5">
    <location>
        <begin position="91"/>
        <end position="109"/>
    </location>
</feature>
<feature type="transmembrane region" description="Helical" evidence="5">
    <location>
        <begin position="60"/>
        <end position="79"/>
    </location>
</feature>
<dbReference type="Pfam" id="PF04932">
    <property type="entry name" value="Wzy_C"/>
    <property type="match status" value="1"/>
</dbReference>
<evidence type="ECO:0000256" key="1">
    <source>
        <dbReference type="ARBA" id="ARBA00004141"/>
    </source>
</evidence>
<reference evidence="7 8" key="1">
    <citation type="submission" date="2018-06" db="EMBL/GenBank/DDBJ databases">
        <title>Genomic Encyclopedia of Archaeal and Bacterial Type Strains, Phase II (KMG-II): from individual species to whole genera.</title>
        <authorList>
            <person name="Goeker M."/>
        </authorList>
    </citation>
    <scope>NUCLEOTIDE SEQUENCE [LARGE SCALE GENOMIC DNA]</scope>
    <source>
        <strain evidence="7 8">DSM 24464</strain>
    </source>
</reference>
<sequence>MRALNLDLVKKTEKLPYLLLFLLSFFPILNIKTLSILSLLFFSSAIFLNLKKIQNNINKIGYKPLLINSLFYLILVVSMSYSPLKSTGIDFLLRQIGLLLMPIILIYAIKIPEKLLKNMTIVFIGSNILVVIYFIIKLNLIQDLISQPSTFFNTSYFIEISNNLGYKDWHATYIALNNLLACVFLLNYTTKPKPLKKKALAIFIIVLFLAFSLILNSRIIFLLNLLIIPFFLFFKIKTVKFKIIMVISMLLLFFTLFKVSNNNKLGRIFEHPIQYYVSNFSAKTILGVRYQVQECSVELISRSPILGYGIGYEKKLLTDYCFEVKNFQNKYLKSYTSHNVYLSIMFSAGIFGLLALVYMLFNNLILGIMQRDLIYVSFLIIFIIAFLTENYLIRLNGILLFAFLNSYFYQKNYIKIEKI</sequence>
<evidence type="ECO:0000256" key="4">
    <source>
        <dbReference type="ARBA" id="ARBA00023136"/>
    </source>
</evidence>
<feature type="transmembrane region" description="Helical" evidence="5">
    <location>
        <begin position="340"/>
        <end position="361"/>
    </location>
</feature>
<feature type="transmembrane region" description="Helical" evidence="5">
    <location>
        <begin position="200"/>
        <end position="233"/>
    </location>
</feature>
<evidence type="ECO:0000256" key="5">
    <source>
        <dbReference type="SAM" id="Phobius"/>
    </source>
</evidence>
<feature type="transmembrane region" description="Helical" evidence="5">
    <location>
        <begin position="171"/>
        <end position="188"/>
    </location>
</feature>
<dbReference type="PANTHER" id="PTHR37422">
    <property type="entry name" value="TEICHURONIC ACID BIOSYNTHESIS PROTEIN TUAE"/>
    <property type="match status" value="1"/>
</dbReference>
<evidence type="ECO:0000256" key="3">
    <source>
        <dbReference type="ARBA" id="ARBA00022989"/>
    </source>
</evidence>
<gene>
    <name evidence="7" type="ORF">LY08_00178</name>
</gene>
<name>A0A327RPC5_9FLAO</name>
<organism evidence="7 8">
    <name type="scientific">Olleya aquimaris</name>
    <dbReference type="NCBI Taxonomy" id="639310"/>
    <lineage>
        <taxon>Bacteria</taxon>
        <taxon>Pseudomonadati</taxon>
        <taxon>Bacteroidota</taxon>
        <taxon>Flavobacteriia</taxon>
        <taxon>Flavobacteriales</taxon>
        <taxon>Flavobacteriaceae</taxon>
    </lineage>
</organism>
<keyword evidence="3 5" id="KW-1133">Transmembrane helix</keyword>
<dbReference type="Proteomes" id="UP000248703">
    <property type="component" value="Unassembled WGS sequence"/>
</dbReference>
<dbReference type="AlphaFoldDB" id="A0A327RPC5"/>
<dbReference type="GO" id="GO:0016874">
    <property type="term" value="F:ligase activity"/>
    <property type="evidence" value="ECO:0007669"/>
    <property type="project" value="UniProtKB-KW"/>
</dbReference>
<keyword evidence="8" id="KW-1185">Reference proteome</keyword>
<dbReference type="PANTHER" id="PTHR37422:SF17">
    <property type="entry name" value="O-ANTIGEN LIGASE"/>
    <property type="match status" value="1"/>
</dbReference>
<evidence type="ECO:0000313" key="7">
    <source>
        <dbReference type="EMBL" id="RAJ17908.1"/>
    </source>
</evidence>
<feature type="transmembrane region" description="Helical" evidence="5">
    <location>
        <begin position="20"/>
        <end position="48"/>
    </location>
</feature>
<comment type="caution">
    <text evidence="7">The sequence shown here is derived from an EMBL/GenBank/DDBJ whole genome shotgun (WGS) entry which is preliminary data.</text>
</comment>
<comment type="subcellular location">
    <subcellularLocation>
        <location evidence="1">Membrane</location>
        <topology evidence="1">Multi-pass membrane protein</topology>
    </subcellularLocation>
</comment>
<keyword evidence="7" id="KW-0436">Ligase</keyword>
<dbReference type="InterPro" id="IPR051533">
    <property type="entry name" value="WaaL-like"/>
</dbReference>
<protein>
    <submittedName>
        <fullName evidence="7">O-antigen ligase-like membrane protein</fullName>
    </submittedName>
</protein>
<dbReference type="EMBL" id="QLLO01000001">
    <property type="protein sequence ID" value="RAJ17908.1"/>
    <property type="molecule type" value="Genomic_DNA"/>
</dbReference>
<keyword evidence="2 5" id="KW-0812">Transmembrane</keyword>
<feature type="transmembrane region" description="Helical" evidence="5">
    <location>
        <begin position="121"/>
        <end position="141"/>
    </location>
</feature>